<gene>
    <name evidence="1" type="ORF">TNS_ORF60</name>
</gene>
<proteinExistence type="predicted"/>
<sequence length="155" mass="18118">MRKYFYCPTKEMGQELEKPTESRFDWEENVNVWKKNYGSSGLKTAICLSQFGEERDDCKLIWLRVYGKLFPIVVTPETSMLFLEKNLLPKLWNRMSGDDDGLVAKKVGLHKISEFPEDTFCKNIWEDSEDGDKYTLRVKKIGNATCPCCHNKKYL</sequence>
<accession>V9SD26</accession>
<evidence type="ECO:0000313" key="1">
    <source>
        <dbReference type="EMBL" id="AHC54778.1"/>
    </source>
</evidence>
<dbReference type="EMBL" id="KF483846">
    <property type="protein sequence ID" value="AHC54778.1"/>
    <property type="molecule type" value="Genomic_DNA"/>
</dbReference>
<reference evidence="1 2" key="1">
    <citation type="journal article" date="2014" name="Arch. Virol.">
        <title>Complete genome sequence of Tunisvirus, a new member of the proposed family Marseilleviridae.</title>
        <authorList>
            <person name="Aherfi S."/>
            <person name="Boughalmi M."/>
            <person name="Pagnier I."/>
            <person name="Fournous G."/>
            <person name="La Scola B."/>
            <person name="Raoult D."/>
            <person name="Colson P."/>
        </authorList>
    </citation>
    <scope>NUCLEOTIDE SEQUENCE [LARGE SCALE GENOMIC DNA]</scope>
    <source>
        <strain evidence="1 2">U484</strain>
    </source>
</reference>
<evidence type="ECO:0000313" key="2">
    <source>
        <dbReference type="Proteomes" id="UP000232615"/>
    </source>
</evidence>
<dbReference type="Pfam" id="PF19083">
    <property type="entry name" value="DUF5774"/>
    <property type="match status" value="1"/>
</dbReference>
<name>V9SD26_9VIRU</name>
<dbReference type="InterPro" id="IPR043923">
    <property type="entry name" value="DUF5774"/>
</dbReference>
<keyword evidence="2" id="KW-1185">Reference proteome</keyword>
<dbReference type="Proteomes" id="UP000232615">
    <property type="component" value="Segment"/>
</dbReference>
<protein>
    <submittedName>
        <fullName evidence="1">Uncharacterized protein</fullName>
    </submittedName>
</protein>
<organism evidence="1 2">
    <name type="scientific">Tunisvirus fontaine2</name>
    <dbReference type="NCBI Taxonomy" id="1421067"/>
    <lineage>
        <taxon>Viruses</taxon>
        <taxon>Varidnaviria</taxon>
        <taxon>Bamfordvirae</taxon>
        <taxon>Nucleocytoviricota</taxon>
        <taxon>Megaviricetes</taxon>
        <taxon>Pimascovirales</taxon>
        <taxon>Pimascovirales incertae sedis</taxon>
        <taxon>Marseilleviridae</taxon>
        <taxon>Losannavirus</taxon>
        <taxon>Losannavirus tunisense</taxon>
    </lineage>
</organism>